<keyword evidence="5" id="KW-0864">Zinc transport</keyword>
<dbReference type="NCBIfam" id="TIGR01297">
    <property type="entry name" value="CDF"/>
    <property type="match status" value="1"/>
</dbReference>
<dbReference type="PANTHER" id="PTHR11562:SF17">
    <property type="entry name" value="RE54080P-RELATED"/>
    <property type="match status" value="1"/>
</dbReference>
<keyword evidence="7" id="KW-0406">Ion transport</keyword>
<dbReference type="InterPro" id="IPR027470">
    <property type="entry name" value="Cation_efflux_CTD"/>
</dbReference>
<dbReference type="InterPro" id="IPR002524">
    <property type="entry name" value="Cation_efflux"/>
</dbReference>
<evidence type="ECO:0000256" key="6">
    <source>
        <dbReference type="ARBA" id="ARBA00022989"/>
    </source>
</evidence>
<evidence type="ECO:0000259" key="10">
    <source>
        <dbReference type="Pfam" id="PF01545"/>
    </source>
</evidence>
<organism evidence="12 13">
    <name type="scientific">Parvularcula mediterranea</name>
    <dbReference type="NCBI Taxonomy" id="2732508"/>
    <lineage>
        <taxon>Bacteria</taxon>
        <taxon>Pseudomonadati</taxon>
        <taxon>Pseudomonadota</taxon>
        <taxon>Alphaproteobacteria</taxon>
        <taxon>Parvularculales</taxon>
        <taxon>Parvularculaceae</taxon>
        <taxon>Parvularcula</taxon>
    </lineage>
</organism>
<dbReference type="Pfam" id="PF01545">
    <property type="entry name" value="Cation_efflux"/>
    <property type="match status" value="1"/>
</dbReference>
<dbReference type="InterPro" id="IPR050681">
    <property type="entry name" value="CDF/SLC30A"/>
</dbReference>
<keyword evidence="4 9" id="KW-0812">Transmembrane</keyword>
<evidence type="ECO:0000256" key="7">
    <source>
        <dbReference type="ARBA" id="ARBA00023065"/>
    </source>
</evidence>
<feature type="transmembrane region" description="Helical" evidence="9">
    <location>
        <begin position="163"/>
        <end position="186"/>
    </location>
</feature>
<evidence type="ECO:0000256" key="1">
    <source>
        <dbReference type="ARBA" id="ARBA00004141"/>
    </source>
</evidence>
<keyword evidence="3" id="KW-0813">Transport</keyword>
<keyword evidence="13" id="KW-1185">Reference proteome</keyword>
<dbReference type="EMBL" id="JABFCX010000003">
    <property type="protein sequence ID" value="NNU17101.1"/>
    <property type="molecule type" value="Genomic_DNA"/>
</dbReference>
<dbReference type="AlphaFoldDB" id="A0A7Y3RN27"/>
<dbReference type="GO" id="GO:0005886">
    <property type="term" value="C:plasma membrane"/>
    <property type="evidence" value="ECO:0007669"/>
    <property type="project" value="TreeGrafter"/>
</dbReference>
<keyword evidence="6 9" id="KW-1133">Transmembrane helix</keyword>
<feature type="transmembrane region" description="Helical" evidence="9">
    <location>
        <begin position="30"/>
        <end position="50"/>
    </location>
</feature>
<feature type="domain" description="Cation efflux protein cytoplasmic" evidence="11">
    <location>
        <begin position="225"/>
        <end position="299"/>
    </location>
</feature>
<feature type="domain" description="Cation efflux protein transmembrane" evidence="10">
    <location>
        <begin position="33"/>
        <end position="221"/>
    </location>
</feature>
<evidence type="ECO:0000256" key="4">
    <source>
        <dbReference type="ARBA" id="ARBA00022692"/>
    </source>
</evidence>
<dbReference type="RefSeq" id="WP_173200194.1">
    <property type="nucleotide sequence ID" value="NZ_JABFCX010000003.1"/>
</dbReference>
<evidence type="ECO:0000256" key="8">
    <source>
        <dbReference type="ARBA" id="ARBA00023136"/>
    </source>
</evidence>
<evidence type="ECO:0000313" key="12">
    <source>
        <dbReference type="EMBL" id="NNU17101.1"/>
    </source>
</evidence>
<evidence type="ECO:0000259" key="11">
    <source>
        <dbReference type="Pfam" id="PF16916"/>
    </source>
</evidence>
<name>A0A7Y3RN27_9PROT</name>
<reference evidence="12 13" key="1">
    <citation type="submission" date="2020-05" db="EMBL/GenBank/DDBJ databases">
        <title>Parvularcula mediterraneae sp. nov., isolated from polypropylene straw from shallow seawater of the seashore of Laganas in Zakynthos island, Greece.</title>
        <authorList>
            <person name="Szabo I."/>
            <person name="Al-Omari J."/>
            <person name="Rado J."/>
            <person name="Szerdahelyi G.S."/>
        </authorList>
    </citation>
    <scope>NUCLEOTIDE SEQUENCE [LARGE SCALE GENOMIC DNA]</scope>
    <source>
        <strain evidence="12 13">ZS-1/3</strain>
    </source>
</reference>
<keyword evidence="8 9" id="KW-0472">Membrane</keyword>
<dbReference type="SUPFAM" id="SSF160240">
    <property type="entry name" value="Cation efflux protein cytoplasmic domain-like"/>
    <property type="match status" value="1"/>
</dbReference>
<feature type="transmembrane region" description="Helical" evidence="9">
    <location>
        <begin position="128"/>
        <end position="151"/>
    </location>
</feature>
<gene>
    <name evidence="12" type="ORF">HK107_12290</name>
</gene>
<evidence type="ECO:0000256" key="9">
    <source>
        <dbReference type="SAM" id="Phobius"/>
    </source>
</evidence>
<feature type="transmembrane region" description="Helical" evidence="9">
    <location>
        <begin position="97"/>
        <end position="116"/>
    </location>
</feature>
<proteinExistence type="inferred from homology"/>
<dbReference type="InterPro" id="IPR058533">
    <property type="entry name" value="Cation_efflux_TM"/>
</dbReference>
<dbReference type="GO" id="GO:0005385">
    <property type="term" value="F:zinc ion transmembrane transporter activity"/>
    <property type="evidence" value="ECO:0007669"/>
    <property type="project" value="TreeGrafter"/>
</dbReference>
<dbReference type="SUPFAM" id="SSF161111">
    <property type="entry name" value="Cation efflux protein transmembrane domain-like"/>
    <property type="match status" value="1"/>
</dbReference>
<protein>
    <submittedName>
        <fullName evidence="12">Cation transporter</fullName>
    </submittedName>
</protein>
<evidence type="ECO:0000256" key="2">
    <source>
        <dbReference type="ARBA" id="ARBA00008873"/>
    </source>
</evidence>
<dbReference type="PANTHER" id="PTHR11562">
    <property type="entry name" value="CATION EFFLUX PROTEIN/ ZINC TRANSPORTER"/>
    <property type="match status" value="1"/>
</dbReference>
<dbReference type="InterPro" id="IPR036837">
    <property type="entry name" value="Cation_efflux_CTD_sf"/>
</dbReference>
<feature type="transmembrane region" description="Helical" evidence="9">
    <location>
        <begin position="192"/>
        <end position="213"/>
    </location>
</feature>
<accession>A0A7Y3RN27</accession>
<keyword evidence="5" id="KW-0862">Zinc</keyword>
<comment type="subcellular location">
    <subcellularLocation>
        <location evidence="1">Membrane</location>
        <topology evidence="1">Multi-pass membrane protein</topology>
    </subcellularLocation>
</comment>
<comment type="caution">
    <text evidence="12">The sequence shown here is derived from an EMBL/GenBank/DDBJ whole genome shotgun (WGS) entry which is preliminary data.</text>
</comment>
<dbReference type="Proteomes" id="UP000536835">
    <property type="component" value="Unassembled WGS sequence"/>
</dbReference>
<dbReference type="InterPro" id="IPR027469">
    <property type="entry name" value="Cation_efflux_TMD_sf"/>
</dbReference>
<evidence type="ECO:0000313" key="13">
    <source>
        <dbReference type="Proteomes" id="UP000536835"/>
    </source>
</evidence>
<comment type="similarity">
    <text evidence="2">Belongs to the cation diffusion facilitator (CDF) transporter (TC 2.A.4) family. SLC30A subfamily.</text>
</comment>
<sequence>MTDHKAHDHVHHHGCVHGAAHHGDGSGKRLAGAFFVIAAFAVLEVIGGVISGSLALIADAGHMITDAAALGLAFSAQWLAGKPATDRFPFGLKRAQVLAAFINGLALIGIVAWLLFEAVERIGSPTEIDAPLMLTVAAVGLLANIVAFVMLHPSSGDNVNVRGAMLHVAADIFGSVAAIISALVIMSTGWLVIDPILTLAVCALILRSAIPLIRETATILMQAAPSSVTEGEVRKVLTTSAPVLDVSRVRAWQLTPGETFMSLQVTIPNNAQADEVLPAVKELLHDRFGVMQSTVEVETADVVALRRDISNTEDRAERVKT</sequence>
<dbReference type="Pfam" id="PF16916">
    <property type="entry name" value="ZT_dimer"/>
    <property type="match status" value="1"/>
</dbReference>
<evidence type="ECO:0000256" key="5">
    <source>
        <dbReference type="ARBA" id="ARBA00022906"/>
    </source>
</evidence>
<dbReference type="Gene3D" id="1.20.1510.10">
    <property type="entry name" value="Cation efflux protein transmembrane domain"/>
    <property type="match status" value="1"/>
</dbReference>
<evidence type="ECO:0000256" key="3">
    <source>
        <dbReference type="ARBA" id="ARBA00022448"/>
    </source>
</evidence>